<name>Q01R67_SOLUE</name>
<gene>
    <name evidence="1" type="ordered locus">Acid_6940</name>
</gene>
<evidence type="ECO:0000313" key="1">
    <source>
        <dbReference type="EMBL" id="ABJ87853.1"/>
    </source>
</evidence>
<dbReference type="GO" id="GO:0016740">
    <property type="term" value="F:transferase activity"/>
    <property type="evidence" value="ECO:0007669"/>
    <property type="project" value="UniProtKB-KW"/>
</dbReference>
<dbReference type="KEGG" id="sus:Acid_6940"/>
<dbReference type="EMBL" id="CP000473">
    <property type="protein sequence ID" value="ABJ87853.1"/>
    <property type="molecule type" value="Genomic_DNA"/>
</dbReference>
<protein>
    <submittedName>
        <fullName evidence="1">Glycosyl transferase, group 1</fullName>
    </submittedName>
</protein>
<dbReference type="InParanoid" id="Q01R67"/>
<dbReference type="eggNOG" id="COG0438">
    <property type="taxonomic scope" value="Bacteria"/>
</dbReference>
<reference evidence="1" key="1">
    <citation type="submission" date="2006-10" db="EMBL/GenBank/DDBJ databases">
        <title>Complete sequence of Solibacter usitatus Ellin6076.</title>
        <authorList>
            <consortium name="US DOE Joint Genome Institute"/>
            <person name="Copeland A."/>
            <person name="Lucas S."/>
            <person name="Lapidus A."/>
            <person name="Barry K."/>
            <person name="Detter J.C."/>
            <person name="Glavina del Rio T."/>
            <person name="Hammon N."/>
            <person name="Israni S."/>
            <person name="Dalin E."/>
            <person name="Tice H."/>
            <person name="Pitluck S."/>
            <person name="Thompson L.S."/>
            <person name="Brettin T."/>
            <person name="Bruce D."/>
            <person name="Han C."/>
            <person name="Tapia R."/>
            <person name="Gilna P."/>
            <person name="Schmutz J."/>
            <person name="Larimer F."/>
            <person name="Land M."/>
            <person name="Hauser L."/>
            <person name="Kyrpides N."/>
            <person name="Mikhailova N."/>
            <person name="Janssen P.H."/>
            <person name="Kuske C.R."/>
            <person name="Richardson P."/>
        </authorList>
    </citation>
    <scope>NUCLEOTIDE SEQUENCE</scope>
    <source>
        <strain evidence="1">Ellin6076</strain>
    </source>
</reference>
<sequence>MDHADLSILLVIEGEIATTQLIEQLLKACGRFGVRYQKVHLASLTFRHLGNATIPLFVRCGDPGLRRWIEILHRAHHPYLYYIDDNFWELLDDSPVGQYYRDPDVRRSLELAVSHADQVLTNSEILASYLKRFGSRARVLPAFFDFGLIEGCIPEPTPEIRIGFAGSATRAADLELIRPIIQPVLDRIPNAVFEFCGAMPRDIEPGRRIRFFGHAASYADFLRFQAERNWAIGLAPLRDHPANRAKTNNKYREYGACGIPGVYSDIPPYRDSVEPGITGLLVDASAEAWLSAILLLASRPDERMRISTQAEHDVRNKYSVVNVSRAWEYCMRETLAKLRRCPSHLKRAYLRDLVSLELSQGLRTLWSQVRDAYSKGGVRMVLSKTGRRVRLPFIKELGQRGSR</sequence>
<dbReference type="AlphaFoldDB" id="Q01R67"/>
<keyword evidence="1" id="KW-0808">Transferase</keyword>
<dbReference type="STRING" id="234267.Acid_6940"/>
<accession>Q01R67</accession>
<dbReference type="Gene3D" id="3.40.50.2000">
    <property type="entry name" value="Glycogen Phosphorylase B"/>
    <property type="match status" value="1"/>
</dbReference>
<dbReference type="SUPFAM" id="SSF53756">
    <property type="entry name" value="UDP-Glycosyltransferase/glycogen phosphorylase"/>
    <property type="match status" value="1"/>
</dbReference>
<dbReference type="OrthoDB" id="433681at2"/>
<organism evidence="1">
    <name type="scientific">Solibacter usitatus (strain Ellin6076)</name>
    <dbReference type="NCBI Taxonomy" id="234267"/>
    <lineage>
        <taxon>Bacteria</taxon>
        <taxon>Pseudomonadati</taxon>
        <taxon>Acidobacteriota</taxon>
        <taxon>Terriglobia</taxon>
        <taxon>Bryobacterales</taxon>
        <taxon>Solibacteraceae</taxon>
        <taxon>Candidatus Solibacter</taxon>
    </lineage>
</organism>
<proteinExistence type="predicted"/>
<dbReference type="HOGENOM" id="CLU_057120_0_0_0"/>